<name>A0A6A6CVU3_ZASCE</name>
<dbReference type="InterPro" id="IPR054208">
    <property type="entry name" value="DUF6914"/>
</dbReference>
<evidence type="ECO:0000313" key="2">
    <source>
        <dbReference type="Proteomes" id="UP000799537"/>
    </source>
</evidence>
<proteinExistence type="predicted"/>
<evidence type="ECO:0000313" key="1">
    <source>
        <dbReference type="EMBL" id="KAF2170320.1"/>
    </source>
</evidence>
<dbReference type="RefSeq" id="XP_033671209.1">
    <property type="nucleotide sequence ID" value="XM_033804804.1"/>
</dbReference>
<dbReference type="AlphaFoldDB" id="A0A6A6CVU3"/>
<sequence length="173" mass="19871">MPSSKPRLYVALHPCGTNIDEKNKYRWSFLVGPKKESANPTPGTRFRVKNSPSRWVYEETHLSNVQMTKQLLARILIAKVEDYERLVSILRNVPIVQGDPSWRCWSWIASALEMLEKDGKAVGTAELNWDKIEAKGRQYVAQKTANGRYEDGINVLEKPRPTWDLIDNKETIS</sequence>
<dbReference type="EMBL" id="ML993585">
    <property type="protein sequence ID" value="KAF2170320.1"/>
    <property type="molecule type" value="Genomic_DNA"/>
</dbReference>
<keyword evidence="2" id="KW-1185">Reference proteome</keyword>
<dbReference type="GeneID" id="54558076"/>
<dbReference type="Pfam" id="PF21858">
    <property type="entry name" value="DUF6914"/>
    <property type="match status" value="1"/>
</dbReference>
<accession>A0A6A6CVU3</accession>
<dbReference type="Proteomes" id="UP000799537">
    <property type="component" value="Unassembled WGS sequence"/>
</dbReference>
<gene>
    <name evidence="1" type="ORF">M409DRAFT_19142</name>
</gene>
<dbReference type="OrthoDB" id="2679825at2759"/>
<protein>
    <submittedName>
        <fullName evidence="1">Uncharacterized protein</fullName>
    </submittedName>
</protein>
<reference evidence="1" key="1">
    <citation type="journal article" date="2020" name="Stud. Mycol.">
        <title>101 Dothideomycetes genomes: a test case for predicting lifestyles and emergence of pathogens.</title>
        <authorList>
            <person name="Haridas S."/>
            <person name="Albert R."/>
            <person name="Binder M."/>
            <person name="Bloem J."/>
            <person name="Labutti K."/>
            <person name="Salamov A."/>
            <person name="Andreopoulos B."/>
            <person name="Baker S."/>
            <person name="Barry K."/>
            <person name="Bills G."/>
            <person name="Bluhm B."/>
            <person name="Cannon C."/>
            <person name="Castanera R."/>
            <person name="Culley D."/>
            <person name="Daum C."/>
            <person name="Ezra D."/>
            <person name="Gonzalez J."/>
            <person name="Henrissat B."/>
            <person name="Kuo A."/>
            <person name="Liang C."/>
            <person name="Lipzen A."/>
            <person name="Lutzoni F."/>
            <person name="Magnuson J."/>
            <person name="Mondo S."/>
            <person name="Nolan M."/>
            <person name="Ohm R."/>
            <person name="Pangilinan J."/>
            <person name="Park H.-J."/>
            <person name="Ramirez L."/>
            <person name="Alfaro M."/>
            <person name="Sun H."/>
            <person name="Tritt A."/>
            <person name="Yoshinaga Y."/>
            <person name="Zwiers L.-H."/>
            <person name="Turgeon B."/>
            <person name="Goodwin S."/>
            <person name="Spatafora J."/>
            <person name="Crous P."/>
            <person name="Grigoriev I."/>
        </authorList>
    </citation>
    <scope>NUCLEOTIDE SEQUENCE</scope>
    <source>
        <strain evidence="1">ATCC 36951</strain>
    </source>
</reference>
<organism evidence="1 2">
    <name type="scientific">Zasmidium cellare ATCC 36951</name>
    <dbReference type="NCBI Taxonomy" id="1080233"/>
    <lineage>
        <taxon>Eukaryota</taxon>
        <taxon>Fungi</taxon>
        <taxon>Dikarya</taxon>
        <taxon>Ascomycota</taxon>
        <taxon>Pezizomycotina</taxon>
        <taxon>Dothideomycetes</taxon>
        <taxon>Dothideomycetidae</taxon>
        <taxon>Mycosphaerellales</taxon>
        <taxon>Mycosphaerellaceae</taxon>
        <taxon>Zasmidium</taxon>
    </lineage>
</organism>